<keyword evidence="3" id="KW-0285">Flavoprotein</keyword>
<dbReference type="PANTHER" id="PTHR30578">
    <property type="entry name" value="ELECTRON TRANSPORT COMPLEX PROTEIN RNFD"/>
    <property type="match status" value="1"/>
</dbReference>
<dbReference type="Pfam" id="PF03116">
    <property type="entry name" value="NQR2_RnfD_RnfE"/>
    <property type="match status" value="1"/>
</dbReference>
<evidence type="ECO:0000256" key="2">
    <source>
        <dbReference type="ARBA" id="ARBA00022553"/>
    </source>
</evidence>
<evidence type="ECO:0000313" key="10">
    <source>
        <dbReference type="EMBL" id="MPM92587.1"/>
    </source>
</evidence>
<name>A0A645DTA2_9ZZZZ</name>
<keyword evidence="7 9" id="KW-1133">Transmembrane helix</keyword>
<evidence type="ECO:0000256" key="6">
    <source>
        <dbReference type="ARBA" id="ARBA00022967"/>
    </source>
</evidence>
<dbReference type="GO" id="GO:0055085">
    <property type="term" value="P:transmembrane transport"/>
    <property type="evidence" value="ECO:0007669"/>
    <property type="project" value="InterPro"/>
</dbReference>
<feature type="transmembrane region" description="Helical" evidence="9">
    <location>
        <begin position="25"/>
        <end position="43"/>
    </location>
</feature>
<comment type="caution">
    <text evidence="10">The sequence shown here is derived from an EMBL/GenBank/DDBJ whole genome shotgun (WGS) entry which is preliminary data.</text>
</comment>
<proteinExistence type="predicted"/>
<sequence>MMVSTLLGAGVLSSALYLTGVSSAAPWFTLLSGGLMFGAVFMVTDPVSAPNDKTVQWIAGILIGVITIIIRTFSLFTEGMMFAILIVNALTPLLELKYKQLKQARKEKGKGAVA</sequence>
<dbReference type="AlphaFoldDB" id="A0A645DTA2"/>
<organism evidence="10">
    <name type="scientific">bioreactor metagenome</name>
    <dbReference type="NCBI Taxonomy" id="1076179"/>
    <lineage>
        <taxon>unclassified sequences</taxon>
        <taxon>metagenomes</taxon>
        <taxon>ecological metagenomes</taxon>
    </lineage>
</organism>
<dbReference type="InterPro" id="IPR004338">
    <property type="entry name" value="NqrB/RnfD"/>
</dbReference>
<feature type="transmembrane region" description="Helical" evidence="9">
    <location>
        <begin position="55"/>
        <end position="73"/>
    </location>
</feature>
<dbReference type="PANTHER" id="PTHR30578:SF1">
    <property type="entry name" value="NA(+)-TRANSLOCATING NADH-QUINONE REDUCTASE SUBUNIT B"/>
    <property type="match status" value="1"/>
</dbReference>
<evidence type="ECO:0000256" key="7">
    <source>
        <dbReference type="ARBA" id="ARBA00022989"/>
    </source>
</evidence>
<accession>A0A645DTA2</accession>
<evidence type="ECO:0000256" key="1">
    <source>
        <dbReference type="ARBA" id="ARBA00022448"/>
    </source>
</evidence>
<feature type="transmembrane region" description="Helical" evidence="9">
    <location>
        <begin position="79"/>
        <end position="96"/>
    </location>
</feature>
<dbReference type="EMBL" id="VSSQ01039511">
    <property type="protein sequence ID" value="MPM92587.1"/>
    <property type="molecule type" value="Genomic_DNA"/>
</dbReference>
<gene>
    <name evidence="10" type="primary">rsxD_23</name>
    <name evidence="10" type="ORF">SDC9_139722</name>
</gene>
<keyword evidence="6" id="KW-1278">Translocase</keyword>
<evidence type="ECO:0000256" key="5">
    <source>
        <dbReference type="ARBA" id="ARBA00022692"/>
    </source>
</evidence>
<evidence type="ECO:0000256" key="3">
    <source>
        <dbReference type="ARBA" id="ARBA00022630"/>
    </source>
</evidence>
<protein>
    <submittedName>
        <fullName evidence="10">Electron transport complex subunit RsxD</fullName>
    </submittedName>
</protein>
<keyword evidence="1" id="KW-0813">Transport</keyword>
<keyword evidence="8 9" id="KW-0472">Membrane</keyword>
<evidence type="ECO:0000256" key="4">
    <source>
        <dbReference type="ARBA" id="ARBA00022643"/>
    </source>
</evidence>
<keyword evidence="4" id="KW-0288">FMN</keyword>
<dbReference type="GO" id="GO:0005886">
    <property type="term" value="C:plasma membrane"/>
    <property type="evidence" value="ECO:0007669"/>
    <property type="project" value="TreeGrafter"/>
</dbReference>
<keyword evidence="5 9" id="KW-0812">Transmembrane</keyword>
<evidence type="ECO:0000256" key="9">
    <source>
        <dbReference type="SAM" id="Phobius"/>
    </source>
</evidence>
<reference evidence="10" key="1">
    <citation type="submission" date="2019-08" db="EMBL/GenBank/DDBJ databases">
        <authorList>
            <person name="Kucharzyk K."/>
            <person name="Murdoch R.W."/>
            <person name="Higgins S."/>
            <person name="Loffler F."/>
        </authorList>
    </citation>
    <scope>NUCLEOTIDE SEQUENCE</scope>
</reference>
<keyword evidence="2" id="KW-0597">Phosphoprotein</keyword>
<evidence type="ECO:0000256" key="8">
    <source>
        <dbReference type="ARBA" id="ARBA00023136"/>
    </source>
</evidence>